<comment type="similarity">
    <text evidence="5">Belongs to the U2 small nuclear ribonucleoprotein A family.</text>
</comment>
<evidence type="ECO:0000256" key="2">
    <source>
        <dbReference type="ARBA" id="ARBA00022614"/>
    </source>
</evidence>
<dbReference type="EMBL" id="PUHW01000170">
    <property type="protein sequence ID" value="KAG0688230.1"/>
    <property type="molecule type" value="Genomic_DNA"/>
</dbReference>
<keyword evidence="3" id="KW-0677">Repeat</keyword>
<dbReference type="Gene3D" id="3.80.10.10">
    <property type="entry name" value="Ribonuclease Inhibitor"/>
    <property type="match status" value="1"/>
</dbReference>
<keyword evidence="4" id="KW-0539">Nucleus</keyword>
<dbReference type="InterPro" id="IPR032675">
    <property type="entry name" value="LRR_dom_sf"/>
</dbReference>
<dbReference type="Pfam" id="PF14580">
    <property type="entry name" value="LRR_9"/>
    <property type="match status" value="1"/>
</dbReference>
<dbReference type="PANTHER" id="PTHR10552">
    <property type="entry name" value="U2 SMALL NUCLEAR RIBONUCLEOPROTEIN A"/>
    <property type="match status" value="1"/>
</dbReference>
<keyword evidence="2" id="KW-0433">Leucine-rich repeat</keyword>
<dbReference type="GO" id="GO:0000398">
    <property type="term" value="P:mRNA splicing, via spliceosome"/>
    <property type="evidence" value="ECO:0007669"/>
    <property type="project" value="InterPro"/>
</dbReference>
<proteinExistence type="inferred from homology"/>
<dbReference type="PANTHER" id="PTHR10552:SF6">
    <property type="entry name" value="U2 SMALL NUCLEAR RIBONUCLEOPROTEIN A"/>
    <property type="match status" value="1"/>
</dbReference>
<comment type="subcellular location">
    <subcellularLocation>
        <location evidence="1">Nucleus</location>
    </subcellularLocation>
</comment>
<dbReference type="GO" id="GO:0030620">
    <property type="term" value="F:U2 snRNA binding"/>
    <property type="evidence" value="ECO:0007669"/>
    <property type="project" value="InterPro"/>
</dbReference>
<dbReference type="SMART" id="SM00365">
    <property type="entry name" value="LRR_SD22"/>
    <property type="match status" value="3"/>
</dbReference>
<gene>
    <name evidence="8" type="primary">LEA1</name>
    <name evidence="8" type="ORF">C6P40_001259</name>
</gene>
<evidence type="ECO:0000256" key="4">
    <source>
        <dbReference type="ARBA" id="ARBA00023242"/>
    </source>
</evidence>
<dbReference type="Proteomes" id="UP000697127">
    <property type="component" value="Unassembled WGS sequence"/>
</dbReference>
<evidence type="ECO:0000313" key="9">
    <source>
        <dbReference type="Proteomes" id="UP000697127"/>
    </source>
</evidence>
<comment type="caution">
    <text evidence="8">The sequence shown here is derived from an EMBL/GenBank/DDBJ whole genome shotgun (WGS) entry which is preliminary data.</text>
</comment>
<evidence type="ECO:0000256" key="3">
    <source>
        <dbReference type="ARBA" id="ARBA00022737"/>
    </source>
</evidence>
<evidence type="ECO:0000256" key="7">
    <source>
        <dbReference type="SAM" id="Coils"/>
    </source>
</evidence>
<accession>A0A9P6WJD3</accession>
<evidence type="ECO:0000256" key="5">
    <source>
        <dbReference type="ARBA" id="ARBA00024196"/>
    </source>
</evidence>
<sequence>MRLTQSILDQAPSFISPTDSRVLSLRNLNLTSLDAINQLQATDIYSIIDLTKNSITYIQEFPLLLRLNTLNLSNNHIRTVTGLSKLVNLEILSITHNDISLFADIEEIKNLTLLRSLYLIGNPITNIENYRLWCIWKFPKLQVLDFQRVKESERKKASEVFDNNDIDNETHTFSETLKQQQIVIDSEKVNDTDNNRKLTQADKERLESELEAAESLEEIQRIEEILLRDHL</sequence>
<dbReference type="InterPro" id="IPR001611">
    <property type="entry name" value="Leu-rich_rpt"/>
</dbReference>
<organism evidence="8 9">
    <name type="scientific">Pichia californica</name>
    <dbReference type="NCBI Taxonomy" id="460514"/>
    <lineage>
        <taxon>Eukaryota</taxon>
        <taxon>Fungi</taxon>
        <taxon>Dikarya</taxon>
        <taxon>Ascomycota</taxon>
        <taxon>Saccharomycotina</taxon>
        <taxon>Pichiomycetes</taxon>
        <taxon>Pichiales</taxon>
        <taxon>Pichiaceae</taxon>
        <taxon>Pichia</taxon>
    </lineage>
</organism>
<reference evidence="8" key="1">
    <citation type="submission" date="2020-11" db="EMBL/GenBank/DDBJ databases">
        <title>Kefir isolates.</title>
        <authorList>
            <person name="Marcisauskas S."/>
            <person name="Kim Y."/>
            <person name="Blasche S."/>
        </authorList>
    </citation>
    <scope>NUCLEOTIDE SEQUENCE</scope>
    <source>
        <strain evidence="8">Olga-1</strain>
    </source>
</reference>
<protein>
    <recommendedName>
        <fullName evidence="6">U2 small nuclear ribonucleoprotein A'</fullName>
    </recommendedName>
</protein>
<keyword evidence="7" id="KW-0175">Coiled coil</keyword>
<evidence type="ECO:0000313" key="8">
    <source>
        <dbReference type="EMBL" id="KAG0688230.1"/>
    </source>
</evidence>
<evidence type="ECO:0000256" key="6">
    <source>
        <dbReference type="ARBA" id="ARBA00024238"/>
    </source>
</evidence>
<dbReference type="AlphaFoldDB" id="A0A9P6WJD3"/>
<dbReference type="SUPFAM" id="SSF52058">
    <property type="entry name" value="L domain-like"/>
    <property type="match status" value="1"/>
</dbReference>
<evidence type="ECO:0000256" key="1">
    <source>
        <dbReference type="ARBA" id="ARBA00004123"/>
    </source>
</evidence>
<feature type="coiled-coil region" evidence="7">
    <location>
        <begin position="189"/>
        <end position="223"/>
    </location>
</feature>
<dbReference type="PROSITE" id="PS51450">
    <property type="entry name" value="LRR"/>
    <property type="match status" value="2"/>
</dbReference>
<name>A0A9P6WJD3_9ASCO</name>
<dbReference type="InterPro" id="IPR044640">
    <property type="entry name" value="RU2A"/>
</dbReference>
<dbReference type="GO" id="GO:0005686">
    <property type="term" value="C:U2 snRNP"/>
    <property type="evidence" value="ECO:0007669"/>
    <property type="project" value="TreeGrafter"/>
</dbReference>
<keyword evidence="9" id="KW-1185">Reference proteome</keyword>